<protein>
    <recommendedName>
        <fullName evidence="6">Methionyl-tRNA synthetase</fullName>
    </recommendedName>
</protein>
<proteinExistence type="predicted"/>
<dbReference type="InterPro" id="IPR014729">
    <property type="entry name" value="Rossmann-like_a/b/a_fold"/>
</dbReference>
<dbReference type="PANTHER" id="PTHR43326:SF1">
    <property type="entry name" value="METHIONINE--TRNA LIGASE, MITOCHONDRIAL"/>
    <property type="match status" value="1"/>
</dbReference>
<comment type="caution">
    <text evidence="8">The sequence shown here is derived from an EMBL/GenBank/DDBJ whole genome shotgun (WGS) entry which is preliminary data.</text>
</comment>
<keyword evidence="1 8" id="KW-0436">Ligase</keyword>
<evidence type="ECO:0000259" key="7">
    <source>
        <dbReference type="Pfam" id="PF09334"/>
    </source>
</evidence>
<dbReference type="Proteomes" id="UP000886879">
    <property type="component" value="Unassembled WGS sequence"/>
</dbReference>
<dbReference type="Pfam" id="PF09334">
    <property type="entry name" value="tRNA-synt_1g"/>
    <property type="match status" value="1"/>
</dbReference>
<evidence type="ECO:0000256" key="3">
    <source>
        <dbReference type="ARBA" id="ARBA00022840"/>
    </source>
</evidence>
<dbReference type="EMBL" id="DVFO01000053">
    <property type="protein sequence ID" value="HIQ61053.1"/>
    <property type="molecule type" value="Genomic_DNA"/>
</dbReference>
<dbReference type="GO" id="GO:0005524">
    <property type="term" value="F:ATP binding"/>
    <property type="evidence" value="ECO:0007669"/>
    <property type="project" value="UniProtKB-KW"/>
</dbReference>
<evidence type="ECO:0000256" key="6">
    <source>
        <dbReference type="ARBA" id="ARBA00030904"/>
    </source>
</evidence>
<dbReference type="GO" id="GO:0006431">
    <property type="term" value="P:methionyl-tRNA aminoacylation"/>
    <property type="evidence" value="ECO:0007669"/>
    <property type="project" value="InterPro"/>
</dbReference>
<dbReference type="PANTHER" id="PTHR43326">
    <property type="entry name" value="METHIONYL-TRNA SYNTHETASE"/>
    <property type="match status" value="1"/>
</dbReference>
<keyword evidence="2" id="KW-0547">Nucleotide-binding</keyword>
<name>A0A9D1CH91_9FIRM</name>
<evidence type="ECO:0000256" key="4">
    <source>
        <dbReference type="ARBA" id="ARBA00022917"/>
    </source>
</evidence>
<dbReference type="InterPro" id="IPR033911">
    <property type="entry name" value="MetRS_core"/>
</dbReference>
<dbReference type="PROSITE" id="PS00178">
    <property type="entry name" value="AA_TRNA_LIGASE_I"/>
    <property type="match status" value="1"/>
</dbReference>
<evidence type="ECO:0000256" key="2">
    <source>
        <dbReference type="ARBA" id="ARBA00022741"/>
    </source>
</evidence>
<dbReference type="PRINTS" id="PR01041">
    <property type="entry name" value="TRNASYNTHMET"/>
</dbReference>
<dbReference type="InterPro" id="IPR023457">
    <property type="entry name" value="Met-tRNA_synth_2"/>
</dbReference>
<dbReference type="AlphaFoldDB" id="A0A9D1CH91"/>
<dbReference type="InterPro" id="IPR001412">
    <property type="entry name" value="aa-tRNA-synth_I_CS"/>
</dbReference>
<evidence type="ECO:0000256" key="5">
    <source>
        <dbReference type="ARBA" id="ARBA00023146"/>
    </source>
</evidence>
<dbReference type="InterPro" id="IPR015413">
    <property type="entry name" value="Methionyl/Leucyl_tRNA_Synth"/>
</dbReference>
<feature type="non-terminal residue" evidence="8">
    <location>
        <position position="121"/>
    </location>
</feature>
<reference evidence="8" key="1">
    <citation type="submission" date="2020-10" db="EMBL/GenBank/DDBJ databases">
        <authorList>
            <person name="Gilroy R."/>
        </authorList>
    </citation>
    <scope>NUCLEOTIDE SEQUENCE</scope>
    <source>
        <strain evidence="8">ChiGjej2B2-12916</strain>
    </source>
</reference>
<accession>A0A9D1CH91</accession>
<dbReference type="GO" id="GO:0004825">
    <property type="term" value="F:methionine-tRNA ligase activity"/>
    <property type="evidence" value="ECO:0007669"/>
    <property type="project" value="InterPro"/>
</dbReference>
<dbReference type="Gene3D" id="3.40.50.620">
    <property type="entry name" value="HUPs"/>
    <property type="match status" value="1"/>
</dbReference>
<gene>
    <name evidence="8" type="ORF">IAD31_05600</name>
</gene>
<evidence type="ECO:0000313" key="8">
    <source>
        <dbReference type="EMBL" id="HIQ61053.1"/>
    </source>
</evidence>
<keyword evidence="4" id="KW-0648">Protein biosynthesis</keyword>
<keyword evidence="5" id="KW-0030">Aminoacyl-tRNA synthetase</keyword>
<organism evidence="8 9">
    <name type="scientific">Candidatus Enterenecus faecium</name>
    <dbReference type="NCBI Taxonomy" id="2840780"/>
    <lineage>
        <taxon>Bacteria</taxon>
        <taxon>Bacillati</taxon>
        <taxon>Bacillota</taxon>
        <taxon>Clostridia</taxon>
        <taxon>Eubacteriales</taxon>
        <taxon>Candidatus Enterenecus</taxon>
    </lineage>
</organism>
<sequence length="121" mass="14081">MSDNRFYITTPIYYPSDKLHIGHTYCTVATDAIARYQRLRGREVMFLTGTDEHGQKIEDKAAEAGVSPKEFVDKIVCGDRGVLDLWKLMNISNDRFIRTTDDYHVRAIQRIFKRMYDNGDI</sequence>
<dbReference type="SUPFAM" id="SSF52374">
    <property type="entry name" value="Nucleotidylyl transferase"/>
    <property type="match status" value="1"/>
</dbReference>
<keyword evidence="3" id="KW-0067">ATP-binding</keyword>
<evidence type="ECO:0000256" key="1">
    <source>
        <dbReference type="ARBA" id="ARBA00022598"/>
    </source>
</evidence>
<reference evidence="8" key="2">
    <citation type="journal article" date="2021" name="PeerJ">
        <title>Extensive microbial diversity within the chicken gut microbiome revealed by metagenomics and culture.</title>
        <authorList>
            <person name="Gilroy R."/>
            <person name="Ravi A."/>
            <person name="Getino M."/>
            <person name="Pursley I."/>
            <person name="Horton D.L."/>
            <person name="Alikhan N.F."/>
            <person name="Baker D."/>
            <person name="Gharbi K."/>
            <person name="Hall N."/>
            <person name="Watson M."/>
            <person name="Adriaenssens E.M."/>
            <person name="Foster-Nyarko E."/>
            <person name="Jarju S."/>
            <person name="Secka A."/>
            <person name="Antonio M."/>
            <person name="Oren A."/>
            <person name="Chaudhuri R.R."/>
            <person name="La Ragione R."/>
            <person name="Hildebrand F."/>
            <person name="Pallen M.J."/>
        </authorList>
    </citation>
    <scope>NUCLEOTIDE SEQUENCE</scope>
    <source>
        <strain evidence="8">ChiGjej2B2-12916</strain>
    </source>
</reference>
<feature type="domain" description="Methionyl/Leucyl tRNA synthetase" evidence="7">
    <location>
        <begin position="6"/>
        <end position="121"/>
    </location>
</feature>
<evidence type="ECO:0000313" key="9">
    <source>
        <dbReference type="Proteomes" id="UP000886879"/>
    </source>
</evidence>